<dbReference type="Pfam" id="PF20120">
    <property type="entry name" value="DUF6510"/>
    <property type="match status" value="1"/>
</dbReference>
<evidence type="ECO:0000313" key="1">
    <source>
        <dbReference type="EMBL" id="SDE32411.1"/>
    </source>
</evidence>
<evidence type="ECO:0008006" key="3">
    <source>
        <dbReference type="Google" id="ProtNLM"/>
    </source>
</evidence>
<dbReference type="OrthoDB" id="165401at2"/>
<keyword evidence="2" id="KW-1185">Reference proteome</keyword>
<evidence type="ECO:0000313" key="2">
    <source>
        <dbReference type="Proteomes" id="UP000198546"/>
    </source>
</evidence>
<dbReference type="EMBL" id="LT629688">
    <property type="protein sequence ID" value="SDE32411.1"/>
    <property type="molecule type" value="Genomic_DNA"/>
</dbReference>
<gene>
    <name evidence="1" type="ORF">SAMN04489747_3115</name>
</gene>
<sequence>MRYFEDDQALDGNALAGRLAEIFSVDMTSARVTCSGCGTVRPLAEGRAYVRGPGVTLRCAECQMVLGRIVRARDSVWLELSGVASVQITGVPS</sequence>
<dbReference type="STRING" id="675864.SAMN04489747_3115"/>
<dbReference type="AlphaFoldDB" id="A0A1G7BZC5"/>
<dbReference type="Proteomes" id="UP000198546">
    <property type="component" value="Chromosome i"/>
</dbReference>
<accession>A0A1G7BZC5</accession>
<dbReference type="InterPro" id="IPR045423">
    <property type="entry name" value="DUF6510"/>
</dbReference>
<protein>
    <recommendedName>
        <fullName evidence="3">MJ0042 family finger-like domain-containing protein</fullName>
    </recommendedName>
</protein>
<reference evidence="1 2" key="1">
    <citation type="submission" date="2016-10" db="EMBL/GenBank/DDBJ databases">
        <authorList>
            <person name="de Groot N.N."/>
        </authorList>
    </citation>
    <scope>NUCLEOTIDE SEQUENCE [LARGE SCALE GENOMIC DNA]</scope>
    <source>
        <strain evidence="1 2">MON 2.2</strain>
    </source>
</reference>
<organism evidence="1 2">
    <name type="scientific">Auraticoccus monumenti</name>
    <dbReference type="NCBI Taxonomy" id="675864"/>
    <lineage>
        <taxon>Bacteria</taxon>
        <taxon>Bacillati</taxon>
        <taxon>Actinomycetota</taxon>
        <taxon>Actinomycetes</taxon>
        <taxon>Propionibacteriales</taxon>
        <taxon>Propionibacteriaceae</taxon>
        <taxon>Auraticoccus</taxon>
    </lineage>
</organism>
<name>A0A1G7BZC5_9ACTN</name>
<dbReference type="RefSeq" id="WP_090594811.1">
    <property type="nucleotide sequence ID" value="NZ_LT629688.1"/>
</dbReference>
<proteinExistence type="predicted"/>